<feature type="transmembrane region" description="Helical" evidence="6">
    <location>
        <begin position="479"/>
        <end position="497"/>
    </location>
</feature>
<dbReference type="PANTHER" id="PTHR30619:SF1">
    <property type="entry name" value="RECOMBINATION PROTEIN 2"/>
    <property type="match status" value="1"/>
</dbReference>
<evidence type="ECO:0000256" key="2">
    <source>
        <dbReference type="ARBA" id="ARBA00022475"/>
    </source>
</evidence>
<dbReference type="NCBIfam" id="TIGR00361">
    <property type="entry name" value="ComEC_Rec2"/>
    <property type="match status" value="1"/>
</dbReference>
<evidence type="ECO:0000256" key="6">
    <source>
        <dbReference type="SAM" id="Phobius"/>
    </source>
</evidence>
<evidence type="ECO:0000256" key="5">
    <source>
        <dbReference type="ARBA" id="ARBA00023136"/>
    </source>
</evidence>
<dbReference type="InterPro" id="IPR004477">
    <property type="entry name" value="ComEC_N"/>
</dbReference>
<keyword evidence="2" id="KW-1003">Cell membrane</keyword>
<evidence type="ECO:0000259" key="9">
    <source>
        <dbReference type="Pfam" id="PF13567"/>
    </source>
</evidence>
<dbReference type="Pfam" id="PF00753">
    <property type="entry name" value="Lactamase_B"/>
    <property type="match status" value="1"/>
</dbReference>
<dbReference type="NCBIfam" id="TIGR00360">
    <property type="entry name" value="ComEC_N-term"/>
    <property type="match status" value="1"/>
</dbReference>
<dbReference type="Proteomes" id="UP001617669">
    <property type="component" value="Unassembled WGS sequence"/>
</dbReference>
<keyword evidence="4 6" id="KW-1133">Transmembrane helix</keyword>
<sequence length="803" mass="87900">MPTFALTFVAGAWVLQQLPNLPTLSLGWALLPLFILFWCLRSQAVMRHTVLALLGMAFGFFWAAWIAHGRMADELPAAWEGRDIAIVGVVASLPVAHERGERFDFDVEQVKTAGAVVPSRISLIQYAGGFPRGSSHVATVKPINQPRFHAGERWQLTVRLKRPHSTSNPYGYDFELWMLERNIRASGYVRQAPAATRLDAQVNRPGYWVEVARESVSQRIAELLKDKPYAGVLKALAIGEDDAISQQDWQVFRRTGIVHLVSISGVHITMLAGLIYTLVVSLWRRIPQGSLYWPARKVGLVAGVVTAIAYSLMAGFSIPTQRTLYMLAVMAFAFWSGRRVEIGRVLLLALLVVVLIDPWAVLAAGFWLSFGAVAVMAYAMSGRLHKPHWLRDAVMTQWAVTIGLIPVLLMLFGQVSLISPIANAFAIPLVSLVIVPLTLLGSFLPLDVLLLLAHWVMQLAMQLLAWLSDVPSAIWQQHIPSVPVMLLAMAGVACLLLPKGVPLRWLGLVGLLPLLFNAPPAPAYGDMRVSVLDVGQGLAVVVATQKHVLLYDTGPVFSSESDSGNRVIVPYLNGIGVRRLNGMVVSHDDLDHTGGLASVLTALPVGWVLSSLPANKPELEKLPHAPCQAGQKWRWDGVEFAMLYPADAARLPAGVKTNNRSCVLYVRSAAGTLLLPGDIERSVEADLLDSVAPALSADVLVVPHHGSRTSSTSAFIEAVSPQAAIFTVGYRNRFHHPRNEVVGRYANAGASLYRSDYDGAVLFDFRQHQGISVTRWREKSQRYWYNQPAGFTSASLAETGNAR</sequence>
<feature type="domain" description="ComEC/Rec2-related protein" evidence="8">
    <location>
        <begin position="236"/>
        <end position="498"/>
    </location>
</feature>
<comment type="caution">
    <text evidence="10">The sequence shown here is derived from an EMBL/GenBank/DDBJ whole genome shotgun (WGS) entry which is preliminary data.</text>
</comment>
<feature type="transmembrane region" description="Helical" evidence="6">
    <location>
        <begin position="298"/>
        <end position="318"/>
    </location>
</feature>
<evidence type="ECO:0000313" key="10">
    <source>
        <dbReference type="EMBL" id="MFJ5447216.1"/>
    </source>
</evidence>
<feature type="transmembrane region" description="Helical" evidence="6">
    <location>
        <begin position="362"/>
        <end position="381"/>
    </location>
</feature>
<proteinExistence type="predicted"/>
<feature type="transmembrane region" description="Helical" evidence="6">
    <location>
        <begin position="51"/>
        <end position="67"/>
    </location>
</feature>
<comment type="subcellular location">
    <subcellularLocation>
        <location evidence="1">Cell membrane</location>
        <topology evidence="1">Multi-pass membrane protein</topology>
    </subcellularLocation>
</comment>
<dbReference type="RefSeq" id="WP_400883858.1">
    <property type="nucleotide sequence ID" value="NZ_JBIWXY010000003.1"/>
</dbReference>
<dbReference type="InterPro" id="IPR036866">
    <property type="entry name" value="RibonucZ/Hydroxyglut_hydro"/>
</dbReference>
<name>A0ABW8GP78_9PROT</name>
<dbReference type="InterPro" id="IPR052159">
    <property type="entry name" value="Competence_DNA_uptake"/>
</dbReference>
<feature type="domain" description="DUF4131" evidence="9">
    <location>
        <begin position="23"/>
        <end position="192"/>
    </location>
</feature>
<dbReference type="InterPro" id="IPR035681">
    <property type="entry name" value="ComA-like_MBL"/>
</dbReference>
<dbReference type="InterPro" id="IPR001279">
    <property type="entry name" value="Metallo-B-lactamas"/>
</dbReference>
<dbReference type="SUPFAM" id="SSF56281">
    <property type="entry name" value="Metallo-hydrolase/oxidoreductase"/>
    <property type="match status" value="1"/>
</dbReference>
<feature type="transmembrane region" description="Helical" evidence="6">
    <location>
        <begin position="339"/>
        <end position="356"/>
    </location>
</feature>
<gene>
    <name evidence="10" type="ORF">ACIKP9_13320</name>
</gene>
<dbReference type="Gene3D" id="3.60.15.10">
    <property type="entry name" value="Ribonuclease Z/Hydroxyacylglutathione hydrolase-like"/>
    <property type="match status" value="1"/>
</dbReference>
<dbReference type="InterPro" id="IPR025405">
    <property type="entry name" value="DUF4131"/>
</dbReference>
<evidence type="ECO:0000313" key="11">
    <source>
        <dbReference type="Proteomes" id="UP001617669"/>
    </source>
</evidence>
<evidence type="ECO:0000256" key="1">
    <source>
        <dbReference type="ARBA" id="ARBA00004651"/>
    </source>
</evidence>
<evidence type="ECO:0000256" key="4">
    <source>
        <dbReference type="ARBA" id="ARBA00022989"/>
    </source>
</evidence>
<feature type="transmembrane region" description="Helical" evidence="6">
    <location>
        <begin position="257"/>
        <end position="278"/>
    </location>
</feature>
<evidence type="ECO:0000256" key="3">
    <source>
        <dbReference type="ARBA" id="ARBA00022692"/>
    </source>
</evidence>
<dbReference type="InterPro" id="IPR004797">
    <property type="entry name" value="Competence_ComEC/Rec2"/>
</dbReference>
<dbReference type="Pfam" id="PF03772">
    <property type="entry name" value="Competence"/>
    <property type="match status" value="1"/>
</dbReference>
<feature type="transmembrane region" description="Helical" evidence="6">
    <location>
        <begin position="421"/>
        <end position="441"/>
    </location>
</feature>
<dbReference type="PANTHER" id="PTHR30619">
    <property type="entry name" value="DNA INTERNALIZATION/COMPETENCE PROTEIN COMEC/REC2"/>
    <property type="match status" value="1"/>
</dbReference>
<evidence type="ECO:0000259" key="8">
    <source>
        <dbReference type="Pfam" id="PF03772"/>
    </source>
</evidence>
<accession>A0ABW8GP78</accession>
<keyword evidence="5 6" id="KW-0472">Membrane</keyword>
<dbReference type="EMBL" id="JBIWXY010000003">
    <property type="protein sequence ID" value="MFJ5447216.1"/>
    <property type="molecule type" value="Genomic_DNA"/>
</dbReference>
<evidence type="ECO:0000259" key="7">
    <source>
        <dbReference type="Pfam" id="PF00753"/>
    </source>
</evidence>
<keyword evidence="3 6" id="KW-0812">Transmembrane</keyword>
<organism evidence="10 11">
    <name type="scientific">Methylobacillus methanolivorans</name>
    <dbReference type="NCBI Taxonomy" id="1848927"/>
    <lineage>
        <taxon>Bacteria</taxon>
        <taxon>Pseudomonadati</taxon>
        <taxon>Pseudomonadota</taxon>
        <taxon>Betaproteobacteria</taxon>
        <taxon>Nitrosomonadales</taxon>
        <taxon>Methylophilaceae</taxon>
        <taxon>Methylobacillus</taxon>
    </lineage>
</organism>
<reference evidence="10 11" key="1">
    <citation type="submission" date="2024-11" db="EMBL/GenBank/DDBJ databases">
        <authorList>
            <person name="Kaparullina E.N."/>
            <person name="Delegan Y.A."/>
            <person name="Doronina N.V."/>
        </authorList>
    </citation>
    <scope>NUCLEOTIDE SEQUENCE [LARGE SCALE GENOMIC DNA]</scope>
    <source>
        <strain evidence="10 11">7sh_L</strain>
    </source>
</reference>
<protein>
    <submittedName>
        <fullName evidence="10">DNA internalization-related competence protein ComEC/Rec2</fullName>
    </submittedName>
</protein>
<feature type="domain" description="Metallo-beta-lactamase" evidence="7">
    <location>
        <begin position="533"/>
        <end position="725"/>
    </location>
</feature>
<keyword evidence="11" id="KW-1185">Reference proteome</keyword>
<dbReference type="CDD" id="cd07731">
    <property type="entry name" value="ComA-like_MBL-fold"/>
    <property type="match status" value="1"/>
</dbReference>
<dbReference type="Pfam" id="PF13567">
    <property type="entry name" value="DUF4131"/>
    <property type="match status" value="1"/>
</dbReference>
<feature type="transmembrane region" description="Helical" evidence="6">
    <location>
        <begin position="393"/>
        <end position="415"/>
    </location>
</feature>